<gene>
    <name evidence="2" type="ORF">M125_5876</name>
</gene>
<dbReference type="Proteomes" id="UP000020773">
    <property type="component" value="Unassembled WGS sequence"/>
</dbReference>
<evidence type="ECO:0000313" key="3">
    <source>
        <dbReference type="Proteomes" id="UP000020773"/>
    </source>
</evidence>
<dbReference type="AlphaFoldDB" id="A0A015TYE6"/>
<comment type="caution">
    <text evidence="2">The sequence shown here is derived from an EMBL/GenBank/DDBJ whole genome shotgun (WGS) entry which is preliminary data.</text>
</comment>
<proteinExistence type="predicted"/>
<sequence>GVGFVEERFKAFNEIYTDINKAKGCKGVGRYSVLACFHDMEVDSTYYEDNEWRRRVFKFSAKDGVVIDKDLVELQVEQEVLSTKVRLNNYKKDFINYINKNKISIEEISEAIIHHCMLYFTSNDVPLMRIYYDGDKDNAIVLNNLFSEVIKFDREPQNTNIDGEDSPFTLNYIRNYANRAHSMHLCANKREVGKKISLSSYIPSFVGPLQDGFGKKYYLSVYVTGDLLDRRVNSQRTKFSIPLKKDDDNAIFNSICLQDIFNSISENVKKEYKKNIDDAEKEKDNRVRNYILDKKRPRLAYRHLIGIDGAFDNIPADATDERIEVELHKKTFQLEQKRAKAFDKAFAKKKYDEEEFSNIIQSVLSEEAKFSADKLADLMIRRKSVLKLFRKYLEWRNDDKEYMLEKDLHNIIFTMGAETDVMPQEYHNLWLLDERLAYHRYTTSDRALCTNQHINSDSKKETDLLI</sequence>
<keyword evidence="1" id="KW-0175">Coiled coil</keyword>
<evidence type="ECO:0000256" key="1">
    <source>
        <dbReference type="SAM" id="Coils"/>
    </source>
</evidence>
<protein>
    <submittedName>
        <fullName evidence="2">Uncharacterized protein</fullName>
    </submittedName>
</protein>
<feature type="coiled-coil region" evidence="1">
    <location>
        <begin position="262"/>
        <end position="289"/>
    </location>
</feature>
<dbReference type="RefSeq" id="WP_042972168.1">
    <property type="nucleotide sequence ID" value="NZ_JGDB01000443.1"/>
</dbReference>
<reference evidence="2 3" key="1">
    <citation type="submission" date="2014-02" db="EMBL/GenBank/DDBJ databases">
        <authorList>
            <person name="Sears C."/>
            <person name="Carroll K."/>
            <person name="Sack B.R."/>
            <person name="Qadri F."/>
            <person name="Myers L.L."/>
            <person name="Chung G.-T."/>
            <person name="Escheverria P."/>
            <person name="Fraser C.M."/>
            <person name="Sadzewicz L."/>
            <person name="Shefchek K.A."/>
            <person name="Tallon L."/>
            <person name="Das S.P."/>
            <person name="Daugherty S."/>
            <person name="Mongodin E.F."/>
        </authorList>
    </citation>
    <scope>NUCLEOTIDE SEQUENCE [LARGE SCALE GENOMIC DNA]</scope>
    <source>
        <strain evidence="3">3998T(B)3</strain>
    </source>
</reference>
<name>A0A015TYE6_BACFG</name>
<feature type="non-terminal residue" evidence="2">
    <location>
        <position position="1"/>
    </location>
</feature>
<accession>A0A015TYE6</accession>
<evidence type="ECO:0000313" key="2">
    <source>
        <dbReference type="EMBL" id="EXY87507.1"/>
    </source>
</evidence>
<feature type="non-terminal residue" evidence="2">
    <location>
        <position position="466"/>
    </location>
</feature>
<dbReference type="EMBL" id="JGDB01000443">
    <property type="protein sequence ID" value="EXY87507.1"/>
    <property type="molecule type" value="Genomic_DNA"/>
</dbReference>
<organism evidence="2 3">
    <name type="scientific">Bacteroides fragilis str. 3998T(B)3</name>
    <dbReference type="NCBI Taxonomy" id="1339316"/>
    <lineage>
        <taxon>Bacteria</taxon>
        <taxon>Pseudomonadati</taxon>
        <taxon>Bacteroidota</taxon>
        <taxon>Bacteroidia</taxon>
        <taxon>Bacteroidales</taxon>
        <taxon>Bacteroidaceae</taxon>
        <taxon>Bacteroides</taxon>
    </lineage>
</organism>